<feature type="transmembrane region" description="Helical" evidence="1">
    <location>
        <begin position="23"/>
        <end position="47"/>
    </location>
</feature>
<feature type="transmembrane region" description="Helical" evidence="1">
    <location>
        <begin position="59"/>
        <end position="79"/>
    </location>
</feature>
<evidence type="ECO:0000313" key="2">
    <source>
        <dbReference type="EMBL" id="KNC70126.1"/>
    </source>
</evidence>
<keyword evidence="1" id="KW-0812">Transmembrane</keyword>
<keyword evidence="1" id="KW-1133">Transmembrane helix</keyword>
<reference evidence="2 3" key="1">
    <citation type="submission" date="2011-02" db="EMBL/GenBank/DDBJ databases">
        <title>The Genome Sequence of Sphaeroforma arctica JP610.</title>
        <authorList>
            <consortium name="The Broad Institute Genome Sequencing Platform"/>
            <person name="Russ C."/>
            <person name="Cuomo C."/>
            <person name="Young S.K."/>
            <person name="Zeng Q."/>
            <person name="Gargeya S."/>
            <person name="Alvarado L."/>
            <person name="Berlin A."/>
            <person name="Chapman S.B."/>
            <person name="Chen Z."/>
            <person name="Freedman E."/>
            <person name="Gellesch M."/>
            <person name="Goldberg J."/>
            <person name="Griggs A."/>
            <person name="Gujja S."/>
            <person name="Heilman E."/>
            <person name="Heiman D."/>
            <person name="Howarth C."/>
            <person name="Mehta T."/>
            <person name="Neiman D."/>
            <person name="Pearson M."/>
            <person name="Roberts A."/>
            <person name="Saif S."/>
            <person name="Shea T."/>
            <person name="Shenoy N."/>
            <person name="Sisk P."/>
            <person name="Stolte C."/>
            <person name="Sykes S."/>
            <person name="White J."/>
            <person name="Yandava C."/>
            <person name="Burger G."/>
            <person name="Gray M.W."/>
            <person name="Holland P.W.H."/>
            <person name="King N."/>
            <person name="Lang F.B.F."/>
            <person name="Roger A.J."/>
            <person name="Ruiz-Trillo I."/>
            <person name="Haas B."/>
            <person name="Nusbaum C."/>
            <person name="Birren B."/>
        </authorList>
    </citation>
    <scope>NUCLEOTIDE SEQUENCE [LARGE SCALE GENOMIC DNA]</scope>
    <source>
        <strain evidence="2 3">JP610</strain>
    </source>
</reference>
<dbReference type="EMBL" id="KQ252070">
    <property type="protein sequence ID" value="KNC70126.1"/>
    <property type="molecule type" value="Genomic_DNA"/>
</dbReference>
<dbReference type="Proteomes" id="UP000054560">
    <property type="component" value="Unassembled WGS sequence"/>
</dbReference>
<dbReference type="AlphaFoldDB" id="A0A0L0F0F7"/>
<sequence>MFVMVPVLFVYQRLINVLEQPHLIVSVVAGVYATVFTVIGIGLSIDALSSPVESGPQNYFGWAVYWSIESYGSVVVPLLW</sequence>
<feature type="non-terminal residue" evidence="2">
    <location>
        <position position="80"/>
    </location>
</feature>
<keyword evidence="3" id="KW-1185">Reference proteome</keyword>
<evidence type="ECO:0000313" key="3">
    <source>
        <dbReference type="Proteomes" id="UP000054560"/>
    </source>
</evidence>
<organism evidence="2 3">
    <name type="scientific">Sphaeroforma arctica JP610</name>
    <dbReference type="NCBI Taxonomy" id="667725"/>
    <lineage>
        <taxon>Eukaryota</taxon>
        <taxon>Ichthyosporea</taxon>
        <taxon>Ichthyophonida</taxon>
        <taxon>Sphaeroforma</taxon>
    </lineage>
</organism>
<proteinExistence type="predicted"/>
<name>A0A0L0F0F7_9EUKA</name>
<dbReference type="RefSeq" id="XP_014144028.1">
    <property type="nucleotide sequence ID" value="XM_014288553.1"/>
</dbReference>
<protein>
    <submittedName>
        <fullName evidence="2">Uncharacterized protein</fullName>
    </submittedName>
</protein>
<accession>A0A0L0F0F7</accession>
<keyword evidence="1" id="KW-0472">Membrane</keyword>
<evidence type="ECO:0000256" key="1">
    <source>
        <dbReference type="SAM" id="Phobius"/>
    </source>
</evidence>
<dbReference type="GeneID" id="25917855"/>
<gene>
    <name evidence="2" type="ORF">SARC_17351</name>
</gene>